<evidence type="ECO:0000259" key="4">
    <source>
        <dbReference type="Pfam" id="PF05726"/>
    </source>
</evidence>
<dbReference type="PIRSF" id="PIRSF006232">
    <property type="entry name" value="Pirin"/>
    <property type="match status" value="1"/>
</dbReference>
<dbReference type="SUPFAM" id="SSF51182">
    <property type="entry name" value="RmlC-like cupins"/>
    <property type="match status" value="1"/>
</dbReference>
<dbReference type="PANTHER" id="PTHR43594">
    <property type="entry name" value="QUERCETIN 2,3-DIOXYGENASE"/>
    <property type="match status" value="1"/>
</dbReference>
<evidence type="ECO:0000256" key="2">
    <source>
        <dbReference type="RuleBase" id="RU003457"/>
    </source>
</evidence>
<comment type="similarity">
    <text evidence="1 2">Belongs to the pirin family.</text>
</comment>
<dbReference type="PANTHER" id="PTHR43594:SF1">
    <property type="entry name" value="QUERCETIN 2,3-DIOXYGENASE PA2418-RELATED"/>
    <property type="match status" value="1"/>
</dbReference>
<dbReference type="EMBL" id="JFZZ01000070">
    <property type="protein sequence ID" value="KAK90796.1"/>
    <property type="molecule type" value="Genomic_DNA"/>
</dbReference>
<dbReference type="Pfam" id="PF05726">
    <property type="entry name" value="Pirin_C"/>
    <property type="match status" value="1"/>
</dbReference>
<protein>
    <submittedName>
        <fullName evidence="5">Pirin C-terminal domain protein</fullName>
    </submittedName>
</protein>
<dbReference type="CDD" id="cd02247">
    <property type="entry name" value="cupin_pirin_C"/>
    <property type="match status" value="1"/>
</dbReference>
<dbReference type="InterPro" id="IPR008778">
    <property type="entry name" value="Pirin_C_dom"/>
</dbReference>
<organism evidence="5 6">
    <name type="scientific">Bordetella holmesii CDC-H585-BH</name>
    <dbReference type="NCBI Taxonomy" id="1331206"/>
    <lineage>
        <taxon>Bacteria</taxon>
        <taxon>Pseudomonadati</taxon>
        <taxon>Pseudomonadota</taxon>
        <taxon>Betaproteobacteria</taxon>
        <taxon>Burkholderiales</taxon>
        <taxon>Alcaligenaceae</taxon>
        <taxon>Bordetella</taxon>
    </lineage>
</organism>
<dbReference type="PATRIC" id="fig|1331206.3.peg.1870"/>
<dbReference type="InterPro" id="IPR012093">
    <property type="entry name" value="Pirin"/>
</dbReference>
<dbReference type="STRING" id="35814.BBB42_06650"/>
<dbReference type="Proteomes" id="UP000026682">
    <property type="component" value="Unassembled WGS sequence"/>
</dbReference>
<dbReference type="InterPro" id="IPR003829">
    <property type="entry name" value="Pirin_N_dom"/>
</dbReference>
<dbReference type="InterPro" id="IPR014710">
    <property type="entry name" value="RmlC-like_jellyroll"/>
</dbReference>
<evidence type="ECO:0000259" key="3">
    <source>
        <dbReference type="Pfam" id="PF02678"/>
    </source>
</evidence>
<name>A0A158M604_9BORD</name>
<evidence type="ECO:0000313" key="6">
    <source>
        <dbReference type="Proteomes" id="UP000026682"/>
    </source>
</evidence>
<accession>A0A158M604</accession>
<dbReference type="InterPro" id="IPR053186">
    <property type="entry name" value="QDO-related"/>
</dbReference>
<evidence type="ECO:0000313" key="5">
    <source>
        <dbReference type="EMBL" id="KAK90796.1"/>
    </source>
</evidence>
<evidence type="ECO:0000256" key="1">
    <source>
        <dbReference type="ARBA" id="ARBA00008416"/>
    </source>
</evidence>
<sequence length="200" mass="21477">MIGPGDVQWMTAAGGILHEEFHSPDFSAKGGELEMVQLWVNLPAAHKMAEPGYQAIGAQQIPQVDLPLATLRVIAGEFGGTRGPARTHTPMNVWDLRLSPGGSLSLGVPDGHQAIVVVLRGTVLLNEDEVLRDAQLAVLAAYGEIVDLEANNDALVLILSGEPIDEPIVGHGPFVMNSREEIVQAFQDFESGRFIRSVAR</sequence>
<dbReference type="Gene3D" id="2.60.120.10">
    <property type="entry name" value="Jelly Rolls"/>
    <property type="match status" value="1"/>
</dbReference>
<dbReference type="InterPro" id="IPR011051">
    <property type="entry name" value="RmlC_Cupin_sf"/>
</dbReference>
<gene>
    <name evidence="5" type="ORF">L497_0668</name>
</gene>
<dbReference type="AlphaFoldDB" id="A0A158M604"/>
<dbReference type="Pfam" id="PF02678">
    <property type="entry name" value="Pirin"/>
    <property type="match status" value="1"/>
</dbReference>
<comment type="caution">
    <text evidence="5">The sequence shown here is derived from an EMBL/GenBank/DDBJ whole genome shotgun (WGS) entry which is preliminary data.</text>
</comment>
<feature type="domain" description="Pirin N-terminal" evidence="3">
    <location>
        <begin position="2"/>
        <end position="40"/>
    </location>
</feature>
<proteinExistence type="inferred from homology"/>
<reference evidence="5 6" key="1">
    <citation type="submission" date="2014-03" db="EMBL/GenBank/DDBJ databases">
        <title>Genome sequence of Bordetella holmseii.</title>
        <authorList>
            <person name="Harvill E."/>
            <person name="Goodfield L.L."/>
            <person name="Ivanov Y."/>
            <person name="Meyer J.A."/>
            <person name="Newth C."/>
            <person name="Cassiday P."/>
            <person name="Tondella M.L."/>
            <person name="Liao P."/>
            <person name="Zimmerman J."/>
            <person name="Meert K."/>
            <person name="Wessel D."/>
            <person name="Berger J."/>
            <person name="Dean J.M."/>
            <person name="Holubkov R."/>
            <person name="Burr J."/>
            <person name="Liu T."/>
            <person name="Brinkac L.M."/>
            <person name="Sanka R."/>
            <person name="Kim M."/>
            <person name="Losada L."/>
        </authorList>
    </citation>
    <scope>NUCLEOTIDE SEQUENCE [LARGE SCALE GENOMIC DNA]</scope>
    <source>
        <strain evidence="5 6">CDC-H585-BH</strain>
    </source>
</reference>
<feature type="domain" description="Pirin C-terminal" evidence="4">
    <location>
        <begin position="93"/>
        <end position="194"/>
    </location>
</feature>